<comment type="cofactor">
    <cofactor evidence="1">
        <name>[4Fe-4S] cluster</name>
        <dbReference type="ChEBI" id="CHEBI:49883"/>
    </cofactor>
</comment>
<accession>A0A0N7MPF9</accession>
<evidence type="ECO:0000313" key="17">
    <source>
        <dbReference type="Proteomes" id="UP000182200"/>
    </source>
</evidence>
<evidence type="ECO:0000256" key="7">
    <source>
        <dbReference type="ARBA" id="ARBA00022982"/>
    </source>
</evidence>
<dbReference type="InterPro" id="IPR017900">
    <property type="entry name" value="4Fe4S_Fe_S_CS"/>
</dbReference>
<dbReference type="EMBL" id="FAOP01000004">
    <property type="protein sequence ID" value="CUU03731.1"/>
    <property type="molecule type" value="Genomic_DNA"/>
</dbReference>
<accession>A0A0P1LGH6</accession>
<dbReference type="PROSITE" id="PS51379">
    <property type="entry name" value="4FE4S_FER_2"/>
    <property type="match status" value="2"/>
</dbReference>
<dbReference type="PANTHER" id="PTHR43724:SF1">
    <property type="entry name" value="PYRUVATE SYNTHASE SUBUNIT PORD"/>
    <property type="match status" value="1"/>
</dbReference>
<reference evidence="15 16" key="2">
    <citation type="submission" date="2015-11" db="EMBL/GenBank/DDBJ databases">
        <authorList>
            <person name="Zhang Y."/>
            <person name="Guo Z."/>
        </authorList>
    </citation>
    <scope>NUCLEOTIDE SEQUENCE [LARGE SCALE GENOMIC DNA]</scope>
    <source>
        <strain evidence="15">JGI-4</strain>
    </source>
</reference>
<dbReference type="STRING" id="1633631.GCA_001442925_00826"/>
<sequence>MNELKKWFELPVGAVIDEPGNAIKYKTGSWRTFKPVLDKSKCNDCLICWIYCPDNSIIVQDGKLIGFDYEHCKGCGICAEVCPDKSKAITMVLEHQ</sequence>
<gene>
    <name evidence="15" type="ORF">JGI4_00827</name>
    <name evidence="14" type="ORF">JGI8_00262</name>
</gene>
<dbReference type="RefSeq" id="WP_047134939.1">
    <property type="nucleotide sequence ID" value="NZ_CZVI01000002.1"/>
</dbReference>
<evidence type="ECO:0000313" key="15">
    <source>
        <dbReference type="EMBL" id="CUU03731.1"/>
    </source>
</evidence>
<keyword evidence="3" id="KW-0813">Transport</keyword>
<evidence type="ECO:0000256" key="11">
    <source>
        <dbReference type="ARBA" id="ARBA00044816"/>
    </source>
</evidence>
<evidence type="ECO:0000313" key="16">
    <source>
        <dbReference type="Proteomes" id="UP000182011"/>
    </source>
</evidence>
<organism evidence="15 16">
    <name type="scientific">Candidatus Kryptonium thompsonii</name>
    <dbReference type="NCBI Taxonomy" id="1633631"/>
    <lineage>
        <taxon>Bacteria</taxon>
        <taxon>Pseudomonadati</taxon>
        <taxon>Candidatus Kryptoniota</taxon>
        <taxon>Candidatus Kryptonium</taxon>
    </lineage>
</organism>
<evidence type="ECO:0000256" key="8">
    <source>
        <dbReference type="ARBA" id="ARBA00023004"/>
    </source>
</evidence>
<dbReference type="NCBIfam" id="NF040684">
    <property type="entry name" value="PorD_Arch"/>
    <property type="match status" value="1"/>
</dbReference>
<evidence type="ECO:0000256" key="1">
    <source>
        <dbReference type="ARBA" id="ARBA00001966"/>
    </source>
</evidence>
<name>A0A0P1MSE9_9BACT</name>
<comment type="subunit">
    <text evidence="2">Heterotetramer of one alpha, one beta, one delta and one gamma chain.</text>
</comment>
<accession>A0A0P1MSE9</accession>
<dbReference type="InterPro" id="IPR017896">
    <property type="entry name" value="4Fe4S_Fe-S-bd"/>
</dbReference>
<dbReference type="GO" id="GO:0046872">
    <property type="term" value="F:metal ion binding"/>
    <property type="evidence" value="ECO:0007669"/>
    <property type="project" value="UniProtKB-KW"/>
</dbReference>
<dbReference type="PROSITE" id="PS00198">
    <property type="entry name" value="4FE4S_FER_1"/>
    <property type="match status" value="1"/>
</dbReference>
<evidence type="ECO:0000313" key="14">
    <source>
        <dbReference type="EMBL" id="CUS78931.1"/>
    </source>
</evidence>
<dbReference type="Proteomes" id="UP000182200">
    <property type="component" value="Unassembled WGS sequence"/>
</dbReference>
<evidence type="ECO:0000256" key="10">
    <source>
        <dbReference type="ARBA" id="ARBA00044788"/>
    </source>
</evidence>
<accession>A0A0P1NZY9</accession>
<dbReference type="SUPFAM" id="SSF54862">
    <property type="entry name" value="4Fe-4S ferredoxins"/>
    <property type="match status" value="1"/>
</dbReference>
<keyword evidence="15" id="KW-0670">Pyruvate</keyword>
<accession>A0A0P1LY42</accession>
<dbReference type="GO" id="GO:0016625">
    <property type="term" value="F:oxidoreductase activity, acting on the aldehyde or oxo group of donors, iron-sulfur protein as acceptor"/>
    <property type="evidence" value="ECO:0007669"/>
    <property type="project" value="InterPro"/>
</dbReference>
<keyword evidence="6" id="KW-0677">Repeat</keyword>
<evidence type="ECO:0000256" key="4">
    <source>
        <dbReference type="ARBA" id="ARBA00022485"/>
    </source>
</evidence>
<dbReference type="InterPro" id="IPR053389">
    <property type="entry name" value="Pyruvate_synthase_PorD"/>
</dbReference>
<accession>A0A0P1MFP8</accession>
<keyword evidence="7" id="KW-0249">Electron transport</keyword>
<protein>
    <recommendedName>
        <fullName evidence="10">Pyruvate synthase subunit PorD</fullName>
    </recommendedName>
    <alternativeName>
        <fullName evidence="12">Pyruvate oxidoreductase delta chain</fullName>
    </alternativeName>
    <alternativeName>
        <fullName evidence="11">Pyruvic-ferredoxin oxidoreductase subunit delta</fullName>
    </alternativeName>
</protein>
<evidence type="ECO:0000256" key="12">
    <source>
        <dbReference type="ARBA" id="ARBA00044818"/>
    </source>
</evidence>
<feature type="domain" description="4Fe-4S ferredoxin-type" evidence="13">
    <location>
        <begin position="33"/>
        <end position="62"/>
    </location>
</feature>
<feature type="domain" description="4Fe-4S ferredoxin-type" evidence="13">
    <location>
        <begin position="63"/>
        <end position="94"/>
    </location>
</feature>
<proteinExistence type="predicted"/>
<keyword evidence="17" id="KW-1185">Reference proteome</keyword>
<evidence type="ECO:0000259" key="13">
    <source>
        <dbReference type="PROSITE" id="PS51379"/>
    </source>
</evidence>
<dbReference type="Pfam" id="PF14697">
    <property type="entry name" value="Fer4_21"/>
    <property type="match status" value="1"/>
</dbReference>
<keyword evidence="4" id="KW-0004">4Fe-4S</keyword>
<dbReference type="OrthoDB" id="9794954at2"/>
<evidence type="ECO:0000256" key="6">
    <source>
        <dbReference type="ARBA" id="ARBA00022737"/>
    </source>
</evidence>
<accession>A0A0P1P5A4</accession>
<evidence type="ECO:0000256" key="3">
    <source>
        <dbReference type="ARBA" id="ARBA00022448"/>
    </source>
</evidence>
<reference evidence="14 17" key="1">
    <citation type="submission" date="2015-11" db="EMBL/GenBank/DDBJ databases">
        <authorList>
            <person name="Varghese N."/>
        </authorList>
    </citation>
    <scope>NUCLEOTIDE SEQUENCE [LARGE SCALE GENOMIC DNA]</scope>
    <source>
        <strain evidence="14 17">JGI-8</strain>
    </source>
</reference>
<evidence type="ECO:0000256" key="9">
    <source>
        <dbReference type="ARBA" id="ARBA00023014"/>
    </source>
</evidence>
<evidence type="ECO:0000256" key="5">
    <source>
        <dbReference type="ARBA" id="ARBA00022723"/>
    </source>
</evidence>
<accession>A0A0S4MZF9</accession>
<dbReference type="InterPro" id="IPR011898">
    <property type="entry name" value="PorD_KorD"/>
</dbReference>
<dbReference type="PANTHER" id="PTHR43724">
    <property type="entry name" value="PYRUVATE SYNTHASE SUBUNIT PORD"/>
    <property type="match status" value="1"/>
</dbReference>
<dbReference type="NCBIfam" id="TIGR02179">
    <property type="entry name" value="PorD_KorD"/>
    <property type="match status" value="1"/>
</dbReference>
<dbReference type="Gene3D" id="3.30.70.20">
    <property type="match status" value="1"/>
</dbReference>
<keyword evidence="5" id="KW-0479">Metal-binding</keyword>
<evidence type="ECO:0000256" key="2">
    <source>
        <dbReference type="ARBA" id="ARBA00011595"/>
    </source>
</evidence>
<dbReference type="GO" id="GO:0051539">
    <property type="term" value="F:4 iron, 4 sulfur cluster binding"/>
    <property type="evidence" value="ECO:0007669"/>
    <property type="project" value="UniProtKB-KW"/>
</dbReference>
<dbReference type="Proteomes" id="UP000182011">
    <property type="component" value="Unassembled WGS sequence"/>
</dbReference>
<keyword evidence="8" id="KW-0408">Iron</keyword>
<keyword evidence="9" id="KW-0411">Iron-sulfur</keyword>
<dbReference type="EMBL" id="CZVI01000002">
    <property type="protein sequence ID" value="CUS78931.1"/>
    <property type="molecule type" value="Genomic_DNA"/>
</dbReference>
<dbReference type="AlphaFoldDB" id="A0A0P1MSE9"/>